<sequence length="1212" mass="140642">MKKKTKIVLLTSTAMIIPAVAISTSIYLSVKGRKNNKNNLYKDAAFFNSLLEQVKESYVNQPIVEDEIKNKINKAFINLKSEITIDDIQKSSIQIKDIVSEIDAKLNDFYQNFKNNSLTELTTLNQQLKIYNYSDLDSLINKTLEDLNNIANIEVFHLSINAAMNKIHYDNAHKNLEIIFSKVKKQIVSKTKDNLIQSITLNLNKLSAIDSTEYKTEIINLINELNVLSNNISNLSESSYSDINSTLIQLNIYKNELETKLVVKINEFLTKAEEEIKNNQEKLQKSIDALKIKLVEKINTYINQDFYAYFSDKESFSNLLDSVNNLESYTFESFRTLKGYEESLQNLGNLFENAKSEKLAKYSTITANIDSLKSKFNELKELINSLEASEQNSLLAKLNELNNELQSFISAINPFLISEQNLDVLTSLDQKYKLIYNEYLNIKNNSSNNSNNEQKEDLLSKLNQLKKLNMSFEFEFEKPFTQENLLDIENSINSESFNYKSILENINSLTNKFNELKDKELLLRQNKINQISNELNQYFLKIAGYDTQVKDMIISNDSLSNWVIKAESFKNLLNNLRNLINTTNKILNELRQIRELKSSLTNKYKELNDYFILLQTEHNQNKQKRDYFEQLKNSFNSNIAQLNNYLNDVKAIQTNNNAKKQELVASIESLINSYTSFNISEKTYIDNDGISTFINTHNLSQIESEINKFKTEVADENSHEITNDKNAPLSLAEVEKYYRDNPRINKFNSATTQPENKFNSNIDYLKLILRRSLSFLWNFKKIDESQPSNEINTIGGGTFWLLDYKRIENNKYKLFLGTNYHVATNLLNPSNPEEYKQPLKNSTINSLLISVNRLILDDNGYTYKHVSTFLPEKFWPKIFWLAHNFMNEGYGLPNNEFYFTDFAVVEWDIDLDEFMNWYNPEIATTPESIKKEKQRSEFLAMSVNKTIQTFNESKQRFSSGSYLNKDWNLPYANIDYYTTLWANNNLINNLNNPVDNEGKTNWTINNIENLSEYLKDWHLTNDKKYQSKPDFIHFAGYGLTNWNTLDTKVYSTVPSGQESSVESNYKGAPNNIFLIDHQYHGTIGNSTIKFNNTIPKQYGPWYIYYTDYRTVGGTSGSLVINQEGLPIGIYFGSGNRSIIWMNKKGENITLYEHSIVPFSIERSFFNEMNGIQGYPFNLIDGSDKSRYPHQKMSFKEKLKQVYGSNYKTELFN</sequence>
<dbReference type="Proteomes" id="UP000746160">
    <property type="component" value="Unassembled WGS sequence"/>
</dbReference>
<dbReference type="Pfam" id="PF01732">
    <property type="entry name" value="Mycop_pep_DUF31"/>
    <property type="match status" value="1"/>
</dbReference>
<dbReference type="InterPro" id="IPR022382">
    <property type="entry name" value="Mycoplasma_peptidase_DUF31"/>
</dbReference>
<gene>
    <name evidence="3" type="ORF">MADP07_00039</name>
</gene>
<feature type="coiled-coil region" evidence="1">
    <location>
        <begin position="499"/>
        <end position="526"/>
    </location>
</feature>
<reference evidence="3" key="1">
    <citation type="journal article" date="2021" name="Genes Genomics">
        <title>Comparative genomic analysis of Mycoplasma anatis strains.</title>
        <authorList>
            <person name="Zhou Q."/>
            <person name="Mai K."/>
            <person name="Yang D."/>
            <person name="Liu J."/>
            <person name="Yan Z."/>
            <person name="Luo C."/>
            <person name="Tan Y."/>
            <person name="Cao S."/>
            <person name="Zhou Q."/>
            <person name="Chen L."/>
            <person name="Chen F."/>
        </authorList>
    </citation>
    <scope>NUCLEOTIDE SEQUENCE</scope>
    <source>
        <strain evidence="3">DP07</strain>
    </source>
</reference>
<evidence type="ECO:0000259" key="2">
    <source>
        <dbReference type="Pfam" id="PF01732"/>
    </source>
</evidence>
<feature type="coiled-coil region" evidence="1">
    <location>
        <begin position="573"/>
        <end position="610"/>
    </location>
</feature>
<evidence type="ECO:0000313" key="4">
    <source>
        <dbReference type="Proteomes" id="UP000746160"/>
    </source>
</evidence>
<proteinExistence type="predicted"/>
<feature type="domain" description="DUF31" evidence="2">
    <location>
        <begin position="778"/>
        <end position="1132"/>
    </location>
</feature>
<evidence type="ECO:0000256" key="1">
    <source>
        <dbReference type="SAM" id="Coils"/>
    </source>
</evidence>
<name>A0A9Q3L7P1_9BACT</name>
<dbReference type="EMBL" id="JABZFG010000001">
    <property type="protein sequence ID" value="MBW0602332.1"/>
    <property type="molecule type" value="Genomic_DNA"/>
</dbReference>
<evidence type="ECO:0000313" key="3">
    <source>
        <dbReference type="EMBL" id="MBW0602332.1"/>
    </source>
</evidence>
<accession>A0A9Q3L7P1</accession>
<dbReference type="AlphaFoldDB" id="A0A9Q3L7P1"/>
<dbReference type="RefSeq" id="WP_218675229.1">
    <property type="nucleotide sequence ID" value="NZ_JABZEW010000019.1"/>
</dbReference>
<feature type="coiled-coil region" evidence="1">
    <location>
        <begin position="266"/>
        <end position="293"/>
    </location>
</feature>
<feature type="coiled-coil region" evidence="1">
    <location>
        <begin position="337"/>
        <end position="392"/>
    </location>
</feature>
<organism evidence="3 4">
    <name type="scientific">Mycoplasmopsis anatis</name>
    <dbReference type="NCBI Taxonomy" id="171279"/>
    <lineage>
        <taxon>Bacteria</taxon>
        <taxon>Bacillati</taxon>
        <taxon>Mycoplasmatota</taxon>
        <taxon>Mycoplasmoidales</taxon>
        <taxon>Metamycoplasmataceae</taxon>
        <taxon>Mycoplasmopsis</taxon>
    </lineage>
</organism>
<keyword evidence="1" id="KW-0175">Coiled coil</keyword>
<dbReference type="NCBIfam" id="NF045841">
    <property type="entry name" value="Ig_SerProt_MIP"/>
    <property type="match status" value="1"/>
</dbReference>
<protein>
    <recommendedName>
        <fullName evidence="2">DUF31 domain-containing protein</fullName>
    </recommendedName>
</protein>
<comment type="caution">
    <text evidence="3">The sequence shown here is derived from an EMBL/GenBank/DDBJ whole genome shotgun (WGS) entry which is preliminary data.</text>
</comment>